<reference evidence="2" key="1">
    <citation type="submission" date="2019-08" db="EMBL/GenBank/DDBJ databases">
        <authorList>
            <person name="Kucharzyk K."/>
            <person name="Murdoch R.W."/>
            <person name="Higgins S."/>
            <person name="Loffler F."/>
        </authorList>
    </citation>
    <scope>NUCLEOTIDE SEQUENCE</scope>
</reference>
<protein>
    <recommendedName>
        <fullName evidence="1">CbbX AAA lid domain-containing protein</fullName>
    </recommendedName>
</protein>
<evidence type="ECO:0000259" key="1">
    <source>
        <dbReference type="Pfam" id="PF17866"/>
    </source>
</evidence>
<name>A0A645ITP0_9ZZZZ</name>
<dbReference type="InterPro" id="IPR041627">
    <property type="entry name" value="AAA_lid_6"/>
</dbReference>
<sequence>MADIFRMKASKDQLSLTPEADSVMVEYFDNLYANRGRNFANAREVNNYFDNVKRRQSSRLKQRMEEPGFNKEEYKLLLPEDMIKS</sequence>
<proteinExistence type="predicted"/>
<dbReference type="Pfam" id="PF17866">
    <property type="entry name" value="AAA_lid_6"/>
    <property type="match status" value="1"/>
</dbReference>
<dbReference type="AlphaFoldDB" id="A0A645ITP0"/>
<evidence type="ECO:0000313" key="2">
    <source>
        <dbReference type="EMBL" id="MPN54260.1"/>
    </source>
</evidence>
<accession>A0A645ITP0</accession>
<dbReference type="Gene3D" id="1.10.8.60">
    <property type="match status" value="1"/>
</dbReference>
<comment type="caution">
    <text evidence="2">The sequence shown here is derived from an EMBL/GenBank/DDBJ whole genome shotgun (WGS) entry which is preliminary data.</text>
</comment>
<organism evidence="2">
    <name type="scientific">bioreactor metagenome</name>
    <dbReference type="NCBI Taxonomy" id="1076179"/>
    <lineage>
        <taxon>unclassified sequences</taxon>
        <taxon>metagenomes</taxon>
        <taxon>ecological metagenomes</taxon>
    </lineage>
</organism>
<gene>
    <name evidence="2" type="ORF">SDC9_201930</name>
</gene>
<dbReference type="EMBL" id="VSSQ01122320">
    <property type="protein sequence ID" value="MPN54260.1"/>
    <property type="molecule type" value="Genomic_DNA"/>
</dbReference>
<feature type="domain" description="CbbX AAA lid" evidence="1">
    <location>
        <begin position="18"/>
        <end position="81"/>
    </location>
</feature>